<sequence length="173" mass="18846">VSAIAPTTGQHHRHPRDRTTPPSPLLRPSPHCRHWTLSPPPASVSGLGCAEAGSGQQGSYVESYGRWRAGAEQKEPRSRACAARAEALAMGATWLRRNQTKICWAWRFGCAERSSVGAGGVLRSSDRADPCDASVGMVQMLRWRRVPLEAVTRAMAPGGWPCCWCDGAMRLRI</sequence>
<protein>
    <submittedName>
        <fullName evidence="2">Uncharacterized protein</fullName>
    </submittedName>
</protein>
<evidence type="ECO:0000313" key="3">
    <source>
        <dbReference type="Proteomes" id="UP000652761"/>
    </source>
</evidence>
<feature type="region of interest" description="Disordered" evidence="1">
    <location>
        <begin position="1"/>
        <end position="29"/>
    </location>
</feature>
<proteinExistence type="predicted"/>
<keyword evidence="3" id="KW-1185">Reference proteome</keyword>
<comment type="caution">
    <text evidence="2">The sequence shown here is derived from an EMBL/GenBank/DDBJ whole genome shotgun (WGS) entry which is preliminary data.</text>
</comment>
<evidence type="ECO:0000313" key="2">
    <source>
        <dbReference type="EMBL" id="MQL78166.1"/>
    </source>
</evidence>
<evidence type="ECO:0000256" key="1">
    <source>
        <dbReference type="SAM" id="MobiDB-lite"/>
    </source>
</evidence>
<accession>A0A843U7E5</accession>
<name>A0A843U7E5_COLES</name>
<dbReference type="EMBL" id="NMUH01000385">
    <property type="protein sequence ID" value="MQL78166.1"/>
    <property type="molecule type" value="Genomic_DNA"/>
</dbReference>
<dbReference type="Proteomes" id="UP000652761">
    <property type="component" value="Unassembled WGS sequence"/>
</dbReference>
<reference evidence="2" key="1">
    <citation type="submission" date="2017-07" db="EMBL/GenBank/DDBJ databases">
        <title>Taro Niue Genome Assembly and Annotation.</title>
        <authorList>
            <person name="Atibalentja N."/>
            <person name="Keating K."/>
            <person name="Fields C.J."/>
        </authorList>
    </citation>
    <scope>NUCLEOTIDE SEQUENCE</scope>
    <source>
        <strain evidence="2">Niue_2</strain>
        <tissue evidence="2">Leaf</tissue>
    </source>
</reference>
<feature type="non-terminal residue" evidence="2">
    <location>
        <position position="1"/>
    </location>
</feature>
<dbReference type="AlphaFoldDB" id="A0A843U7E5"/>
<gene>
    <name evidence="2" type="ORF">Taro_010578</name>
</gene>
<organism evidence="2 3">
    <name type="scientific">Colocasia esculenta</name>
    <name type="common">Wild taro</name>
    <name type="synonym">Arum esculentum</name>
    <dbReference type="NCBI Taxonomy" id="4460"/>
    <lineage>
        <taxon>Eukaryota</taxon>
        <taxon>Viridiplantae</taxon>
        <taxon>Streptophyta</taxon>
        <taxon>Embryophyta</taxon>
        <taxon>Tracheophyta</taxon>
        <taxon>Spermatophyta</taxon>
        <taxon>Magnoliopsida</taxon>
        <taxon>Liliopsida</taxon>
        <taxon>Araceae</taxon>
        <taxon>Aroideae</taxon>
        <taxon>Colocasieae</taxon>
        <taxon>Colocasia</taxon>
    </lineage>
</organism>